<accession>A0AAV3Q7K0</accession>
<dbReference type="PROSITE" id="PS50076">
    <property type="entry name" value="DNAJ_2"/>
    <property type="match status" value="1"/>
</dbReference>
<dbReference type="PRINTS" id="PR00625">
    <property type="entry name" value="JDOMAIN"/>
</dbReference>
<reference evidence="2 3" key="1">
    <citation type="submission" date="2024-01" db="EMBL/GenBank/DDBJ databases">
        <title>The complete chloroplast genome sequence of Lithospermum erythrorhizon: insights into the phylogenetic relationship among Boraginaceae species and the maternal lineages of purple gromwells.</title>
        <authorList>
            <person name="Okada T."/>
            <person name="Watanabe K."/>
        </authorList>
    </citation>
    <scope>NUCLEOTIDE SEQUENCE [LARGE SCALE GENOMIC DNA]</scope>
</reference>
<comment type="caution">
    <text evidence="2">The sequence shown here is derived from an EMBL/GenBank/DDBJ whole genome shotgun (WGS) entry which is preliminary data.</text>
</comment>
<dbReference type="SUPFAM" id="SSF46565">
    <property type="entry name" value="Chaperone J-domain"/>
    <property type="match status" value="1"/>
</dbReference>
<proteinExistence type="predicted"/>
<evidence type="ECO:0000313" key="2">
    <source>
        <dbReference type="EMBL" id="GAA0159548.1"/>
    </source>
</evidence>
<feature type="domain" description="J" evidence="1">
    <location>
        <begin position="49"/>
        <end position="113"/>
    </location>
</feature>
<name>A0AAV3Q7K0_LITER</name>
<protein>
    <submittedName>
        <fullName evidence="2">Chaperone</fullName>
    </submittedName>
</protein>
<dbReference type="SMART" id="SM00271">
    <property type="entry name" value="DnaJ"/>
    <property type="match status" value="1"/>
</dbReference>
<dbReference type="PROSITE" id="PS00636">
    <property type="entry name" value="DNAJ_1"/>
    <property type="match status" value="1"/>
</dbReference>
<dbReference type="InterPro" id="IPR018253">
    <property type="entry name" value="DnaJ_domain_CS"/>
</dbReference>
<keyword evidence="3" id="KW-1185">Reference proteome</keyword>
<dbReference type="EMBL" id="BAABME010003627">
    <property type="protein sequence ID" value="GAA0159548.1"/>
    <property type="molecule type" value="Genomic_DNA"/>
</dbReference>
<dbReference type="Gene3D" id="1.10.287.110">
    <property type="entry name" value="DnaJ domain"/>
    <property type="match status" value="1"/>
</dbReference>
<evidence type="ECO:0000313" key="3">
    <source>
        <dbReference type="Proteomes" id="UP001454036"/>
    </source>
</evidence>
<dbReference type="PANTHER" id="PTHR45286">
    <property type="entry name" value="CHAPERONE DNAJ-DOMAIN SUPERFAMILY PROTEIN"/>
    <property type="match status" value="1"/>
</dbReference>
<sequence>MRYTTQYTSLNAPFNNNHHHIHPITHIFNPYILSTRWLRTQTCEFSGQNAYELLGVSETSSFAEIKAAFIKLAKQTHPDLNVSSASSEHFVQILAAYEILSDSEKRVNYDRYLLSQRMFVQRHAKQHYMMYHYELDRAPKHMEVVEWLEWYREAIKDILAEERVGTGSGYFDVLQMDFYSAIHAAYYGPDIEASDLLPECFEAEERSDYGTPEVLHLVSGRELFGMICVSNKTPELAHGFRAKKLSTSFDPFCSVTNFNTEMDPLNPIAVISESHASTFSELSEAYKDLELHIMGKRVAVATRNPPKNSCGIQDDDDLEDHIHVYLTSKQGTVYSPCQEAPTDAYSTFPDETRFYLGSITGLGTSADEGSCSFFSSTGEKTHVIMKHRTFLVKHLHWYHVGDEVSICECRCSRARLPPSKYWLFEPRCGMHDVGGWYVETFGKDKKGRTVKAQRFWDGLHKYEENDKRVHPAIYLLSLAYRTLDLEDSRRKKQNIKDILGAKMFRILGWCKKLVR</sequence>
<dbReference type="Pfam" id="PF00226">
    <property type="entry name" value="DnaJ"/>
    <property type="match status" value="1"/>
</dbReference>
<organism evidence="2 3">
    <name type="scientific">Lithospermum erythrorhizon</name>
    <name type="common">Purple gromwell</name>
    <name type="synonym">Lithospermum officinale var. erythrorhizon</name>
    <dbReference type="NCBI Taxonomy" id="34254"/>
    <lineage>
        <taxon>Eukaryota</taxon>
        <taxon>Viridiplantae</taxon>
        <taxon>Streptophyta</taxon>
        <taxon>Embryophyta</taxon>
        <taxon>Tracheophyta</taxon>
        <taxon>Spermatophyta</taxon>
        <taxon>Magnoliopsida</taxon>
        <taxon>eudicotyledons</taxon>
        <taxon>Gunneridae</taxon>
        <taxon>Pentapetalae</taxon>
        <taxon>asterids</taxon>
        <taxon>lamiids</taxon>
        <taxon>Boraginales</taxon>
        <taxon>Boraginaceae</taxon>
        <taxon>Boraginoideae</taxon>
        <taxon>Lithospermeae</taxon>
        <taxon>Lithospermum</taxon>
    </lineage>
</organism>
<dbReference type="Proteomes" id="UP001454036">
    <property type="component" value="Unassembled WGS sequence"/>
</dbReference>
<dbReference type="InterPro" id="IPR001623">
    <property type="entry name" value="DnaJ_domain"/>
</dbReference>
<dbReference type="InterPro" id="IPR036869">
    <property type="entry name" value="J_dom_sf"/>
</dbReference>
<dbReference type="CDD" id="cd06257">
    <property type="entry name" value="DnaJ"/>
    <property type="match status" value="1"/>
</dbReference>
<dbReference type="PANTHER" id="PTHR45286:SF1">
    <property type="entry name" value="CHAPERONE DNAJ-DOMAIN SUPERFAMILY PROTEIN"/>
    <property type="match status" value="1"/>
</dbReference>
<gene>
    <name evidence="2" type="ORF">LIER_16298</name>
</gene>
<dbReference type="AlphaFoldDB" id="A0AAV3Q7K0"/>
<evidence type="ECO:0000259" key="1">
    <source>
        <dbReference type="PROSITE" id="PS50076"/>
    </source>
</evidence>